<evidence type="ECO:0000313" key="1">
    <source>
        <dbReference type="EMBL" id="KAF9591594.1"/>
    </source>
</evidence>
<proteinExistence type="predicted"/>
<sequence>MATLQKFKLLATQCAIATSPTRISPTTSPVFQLRPRRKTLRMLLSRSGTTRRINRHQEEEVNVVDDDDSLEEEKKSLISNKLKDLFLSSSSPPSGNGNGNNKVAEKIIRDNGEVLIDRVRKSIVRRHNGSGSYRGLSAAFRCVAGSGAGGSNGPIISAGQPDDEKEELEQVLQQHFRLLDHILTTRAFINVHTGVGNMAFFWIPFGTLVEQINQESQSSGFSFHSN</sequence>
<organism evidence="1 2">
    <name type="scientific">Coptis chinensis</name>
    <dbReference type="NCBI Taxonomy" id="261450"/>
    <lineage>
        <taxon>Eukaryota</taxon>
        <taxon>Viridiplantae</taxon>
        <taxon>Streptophyta</taxon>
        <taxon>Embryophyta</taxon>
        <taxon>Tracheophyta</taxon>
        <taxon>Spermatophyta</taxon>
        <taxon>Magnoliopsida</taxon>
        <taxon>Ranunculales</taxon>
        <taxon>Ranunculaceae</taxon>
        <taxon>Coptidoideae</taxon>
        <taxon>Coptis</taxon>
    </lineage>
</organism>
<name>A0A835LH55_9MAGN</name>
<dbReference type="OrthoDB" id="785441at2759"/>
<evidence type="ECO:0000313" key="2">
    <source>
        <dbReference type="Proteomes" id="UP000631114"/>
    </source>
</evidence>
<keyword evidence="2" id="KW-1185">Reference proteome</keyword>
<dbReference type="Proteomes" id="UP000631114">
    <property type="component" value="Unassembled WGS sequence"/>
</dbReference>
<accession>A0A835LH55</accession>
<dbReference type="AlphaFoldDB" id="A0A835LH55"/>
<comment type="caution">
    <text evidence="1">The sequence shown here is derived from an EMBL/GenBank/DDBJ whole genome shotgun (WGS) entry which is preliminary data.</text>
</comment>
<reference evidence="1 2" key="1">
    <citation type="submission" date="2020-10" db="EMBL/GenBank/DDBJ databases">
        <title>The Coptis chinensis genome and diversification of protoberbering-type alkaloids.</title>
        <authorList>
            <person name="Wang B."/>
            <person name="Shu S."/>
            <person name="Song C."/>
            <person name="Liu Y."/>
        </authorList>
    </citation>
    <scope>NUCLEOTIDE SEQUENCE [LARGE SCALE GENOMIC DNA]</scope>
    <source>
        <strain evidence="1">HL-2020</strain>
        <tissue evidence="1">Leaf</tissue>
    </source>
</reference>
<gene>
    <name evidence="1" type="ORF">IFM89_004823</name>
</gene>
<dbReference type="PANTHER" id="PTHR34542:SF1">
    <property type="entry name" value="OS08G0359900 PROTEIN"/>
    <property type="match status" value="1"/>
</dbReference>
<protein>
    <submittedName>
        <fullName evidence="1">Uncharacterized protein</fullName>
    </submittedName>
</protein>
<dbReference type="PANTHER" id="PTHR34542">
    <property type="entry name" value="OS08G0359900 PROTEIN"/>
    <property type="match status" value="1"/>
</dbReference>
<dbReference type="EMBL" id="JADFTS010000008">
    <property type="protein sequence ID" value="KAF9591594.1"/>
    <property type="molecule type" value="Genomic_DNA"/>
</dbReference>